<evidence type="ECO:0000259" key="2">
    <source>
        <dbReference type="PROSITE" id="PS51192"/>
    </source>
</evidence>
<organism evidence="4 5">
    <name type="scientific">Muribaculum intestinale</name>
    <dbReference type="NCBI Taxonomy" id="1796646"/>
    <lineage>
        <taxon>Bacteria</taxon>
        <taxon>Pseudomonadati</taxon>
        <taxon>Bacteroidota</taxon>
        <taxon>Bacteroidia</taxon>
        <taxon>Bacteroidales</taxon>
        <taxon>Muribaculaceae</taxon>
        <taxon>Muribaculum</taxon>
    </lineage>
</organism>
<dbReference type="EMBL" id="CP015402">
    <property type="protein sequence ID" value="ANU62937.1"/>
    <property type="molecule type" value="Genomic_DNA"/>
</dbReference>
<dbReference type="RefSeq" id="WP_068960300.1">
    <property type="nucleotide sequence ID" value="NZ_CAJTAP010000045.1"/>
</dbReference>
<dbReference type="SMART" id="SM00487">
    <property type="entry name" value="DEXDc"/>
    <property type="match status" value="1"/>
</dbReference>
<evidence type="ECO:0000313" key="5">
    <source>
        <dbReference type="Proteomes" id="UP000186351"/>
    </source>
</evidence>
<dbReference type="Gene3D" id="3.40.50.10810">
    <property type="entry name" value="Tandem AAA-ATPase domain"/>
    <property type="match status" value="1"/>
</dbReference>
<keyword evidence="1" id="KW-0378">Hydrolase</keyword>
<evidence type="ECO:0000256" key="1">
    <source>
        <dbReference type="ARBA" id="ARBA00022801"/>
    </source>
</evidence>
<sequence>MANALIDNSEQFKLVKYIKELVSRPDCNHIMIATGYWDLPGTALVYEELKDFFSRGGKLDLLIGQEPQLQYYQASREAHQFPDFYIQRDVESLTDEYKPIGKLIIDNALTEENPDGKFEIRVYGQGEHKEFLHAKCYIFLGNGLGTGIIGSSNFTAKGLQSNAELNYLEENSNCVTADFTLYSNTKSHKAWFEELWQNSELWSGKFIKNILKPSPIGVEIEKDNETENPLTPYDVYIKYLQLQFGDMVDANTSEILKSYLPPSFNTLEYQLDAVKQCFSVMKRFGGFILGDVVGLGKTVVGVLLIRHFLENAESLGRARKVLIVTPPAIKKAWEKTIQDFDNDNPRNNIGLCVEFVTTGSIGKITDELEDVDDVDDSDEIDNIEVGNYGLVLIDESHNFRNSDTQKYKAIDDLIGIINPTPYVALLSATPQNNSPKDLYNQIRLFQRTPNNSNLPNVEGGKLDSLFNAMERRFKEARAISQDTDEGKIQARTIVKEVSEKIRNSVLNDLVVRRTRTDIRNLYGEDAELLKFPTVKGPHKLEYKMDEELSKLFSDTVDAICPPALGESFDPNKHIGFYRYAAITHFVDEGNKKLYEKRNLTVDSITQRLQRIMRILLVKRLESSLAAFKKTLENLNRYNEVMIDMLQHDCVFICPDIDVNKLHNESKGNFAAFKTAVETIIARKGGNNRCFKSSDFKESYLADLQNDKLLIDSLLERWRENTEDPKFDRFKDAINPELFNPEINNPSGANKPRLVIFTEAIDTLKSLERALKAKGHKVLSISAGNRTERQEEIEANFDANCKPDKRRDDYDVIVTTEVLAEGVNLHRSNVILNYDAPWNATRLMQRIGRVNRIGSTENFVHVFNFFPSDEGNSQIRLIEKAYAKLQSFHEMFGEDNKVFSEREELVEHDLQHFVDGDESPFGPFIKELKAFRDNSSERYDYIASVDANGLGGVLEIRDENAHGIFVFTDDSQELISVDVEKTQEDTSSNIISSLSTMQRLKCEPDAEFFNMQCDDTLAEIAKRAYQKHVAHYITAADSSRKSANALAVLSSLRSRSDVTQESKKLLKQIEKLVRAKDNYVIKQVMRFENYQGSLFGANDDINALLDTALSNLAHRAQAKRGDAKLVIYSETKYNN</sequence>
<dbReference type="SMART" id="SM00490">
    <property type="entry name" value="HELICc"/>
    <property type="match status" value="1"/>
</dbReference>
<dbReference type="Proteomes" id="UP000186351">
    <property type="component" value="Chromosome"/>
</dbReference>
<name>A0A1B1S814_9BACT</name>
<dbReference type="GO" id="GO:0005524">
    <property type="term" value="F:ATP binding"/>
    <property type="evidence" value="ECO:0007669"/>
    <property type="project" value="InterPro"/>
</dbReference>
<dbReference type="GO" id="GO:0016787">
    <property type="term" value="F:hydrolase activity"/>
    <property type="evidence" value="ECO:0007669"/>
    <property type="project" value="UniProtKB-KW"/>
</dbReference>
<feature type="domain" description="Helicase C-terminal" evidence="3">
    <location>
        <begin position="725"/>
        <end position="898"/>
    </location>
</feature>
<dbReference type="InterPro" id="IPR014001">
    <property type="entry name" value="Helicase_ATP-bd"/>
</dbReference>
<dbReference type="Pfam" id="PF13091">
    <property type="entry name" value="PLDc_2"/>
    <property type="match status" value="1"/>
</dbReference>
<dbReference type="SUPFAM" id="SSF56024">
    <property type="entry name" value="Phospholipase D/nuclease"/>
    <property type="match status" value="1"/>
</dbReference>
<dbReference type="GeneID" id="65535982"/>
<accession>A0A1Z2XDP5</accession>
<dbReference type="Gene3D" id="3.40.50.300">
    <property type="entry name" value="P-loop containing nucleotide triphosphate hydrolases"/>
    <property type="match status" value="1"/>
</dbReference>
<dbReference type="PANTHER" id="PTHR45766">
    <property type="entry name" value="DNA ANNEALING HELICASE AND ENDONUCLEASE ZRANB3 FAMILY MEMBER"/>
    <property type="match status" value="1"/>
</dbReference>
<evidence type="ECO:0000313" key="4">
    <source>
        <dbReference type="EMBL" id="ANU62937.1"/>
    </source>
</evidence>
<dbReference type="InterPro" id="IPR000330">
    <property type="entry name" value="SNF2_N"/>
</dbReference>
<reference evidence="5" key="1">
    <citation type="submission" date="2016-04" db="EMBL/GenBank/DDBJ databases">
        <title>Complete Genome Sequences of Twelve Strains of a Stable Defined Moderately Diverse Mouse Microbiota 2 (sDMDMm2).</title>
        <authorList>
            <person name="Uchimura Y."/>
            <person name="Wyss M."/>
            <person name="Brugiroux S."/>
            <person name="Limenitakis J.P."/>
            <person name="Stecher B."/>
            <person name="McCoy K.D."/>
            <person name="Macpherson A.J."/>
        </authorList>
    </citation>
    <scope>NUCLEOTIDE SEQUENCE [LARGE SCALE GENOMIC DNA]</scope>
    <source>
        <strain evidence="5">YL27</strain>
    </source>
</reference>
<dbReference type="Gene3D" id="3.30.870.10">
    <property type="entry name" value="Endonuclease Chain A"/>
    <property type="match status" value="1"/>
</dbReference>
<proteinExistence type="predicted"/>
<dbReference type="Pfam" id="PF00271">
    <property type="entry name" value="Helicase_C"/>
    <property type="match status" value="1"/>
</dbReference>
<dbReference type="SUPFAM" id="SSF52540">
    <property type="entry name" value="P-loop containing nucleoside triphosphate hydrolases"/>
    <property type="match status" value="2"/>
</dbReference>
<dbReference type="InterPro" id="IPR038718">
    <property type="entry name" value="SNF2-like_sf"/>
</dbReference>
<dbReference type="CDD" id="cd18793">
    <property type="entry name" value="SF2_C_SNF"/>
    <property type="match status" value="1"/>
</dbReference>
<dbReference type="STRING" id="1796646.A4V02_03865"/>
<protein>
    <recommendedName>
        <fullName evidence="6">ATP-dependent helicase</fullName>
    </recommendedName>
</protein>
<dbReference type="InterPro" id="IPR001650">
    <property type="entry name" value="Helicase_C-like"/>
</dbReference>
<gene>
    <name evidence="4" type="ORF">A4V02_03865</name>
</gene>
<feature type="domain" description="Helicase ATP-binding" evidence="2">
    <location>
        <begin position="278"/>
        <end position="448"/>
    </location>
</feature>
<keyword evidence="5" id="KW-1185">Reference proteome</keyword>
<accession>A0A1B1S814</accession>
<dbReference type="PROSITE" id="PS51194">
    <property type="entry name" value="HELICASE_CTER"/>
    <property type="match status" value="1"/>
</dbReference>
<dbReference type="OrthoDB" id="9814088at2"/>
<evidence type="ECO:0008006" key="6">
    <source>
        <dbReference type="Google" id="ProtNLM"/>
    </source>
</evidence>
<dbReference type="KEGG" id="pary:A4V02_03865"/>
<dbReference type="PANTHER" id="PTHR45766:SF6">
    <property type="entry name" value="SWI_SNF-RELATED MATRIX-ASSOCIATED ACTIN-DEPENDENT REGULATOR OF CHROMATIN SUBFAMILY A-LIKE PROTEIN 1"/>
    <property type="match status" value="1"/>
</dbReference>
<dbReference type="InterPro" id="IPR025202">
    <property type="entry name" value="PLD-like_dom"/>
</dbReference>
<dbReference type="InterPro" id="IPR049730">
    <property type="entry name" value="SNF2/RAD54-like_C"/>
</dbReference>
<dbReference type="InterPro" id="IPR027417">
    <property type="entry name" value="P-loop_NTPase"/>
</dbReference>
<dbReference type="PROSITE" id="PS51192">
    <property type="entry name" value="HELICASE_ATP_BIND_1"/>
    <property type="match status" value="1"/>
</dbReference>
<dbReference type="AlphaFoldDB" id="A0A1B1S814"/>
<evidence type="ECO:0000259" key="3">
    <source>
        <dbReference type="PROSITE" id="PS51194"/>
    </source>
</evidence>
<dbReference type="Pfam" id="PF00176">
    <property type="entry name" value="SNF2-rel_dom"/>
    <property type="match status" value="1"/>
</dbReference>